<name>A0A423KNE5_9PSED</name>
<dbReference type="Proteomes" id="UP000283627">
    <property type="component" value="Unassembled WGS sequence"/>
</dbReference>
<sequence length="629" mass="71355">MQIELIRRKTYTASLSFIGQQDDIIYPELITLKLDHRRSPLDVGVLVYSTREKVKGGYLVDVKSVVPSRRNALIALLDRYYVEGSSHKTIETELKSLESGLDWCDKNGISGVLCNTESARLGYVGFSTHLFQLILGPDRMSPHTGQLYQRSLRRAIELQFPLEAEYILTAVPSVVPNQEGLDPPNERAVQRYVDTALVLAFTFSRFLIDGAPYPLKLEINDYHTHIFPGTGKYITPLTEGRHEFMAYDYKDGRIKSLKELILSHPGKRPRDYNKAIHSAIWAVDDANSDNYHLFRMRLASVAMRAFACLLNSVIGANSGELIQFLYDDAVEVVKSPLKNELSAIKLRAKGLEVNYSIGRGPGMEILREYLKFRDWVLRGRESEYLFFQAIDFEANSDSPKPLEDSFSTKFYTILNGIFLPKGSGNIPPRLMRKHKSLTLHQLRHSPLLVSAVMNHSERTNAAYYTGTTLSNQKEELGNYWAAIKKAAERIKNAGNTAGVSIAVGHCEAIDNPQKDIPVVSIEPDCKTQYGCLFCVHYLVHSDETDIHKLLSFLFVIEAVRSNAPNFEFSEEIFKDVVIRIESILGAISERSVETADLVVMMRTKVFDLGILTVFWERRLQRYEKMGIYF</sequence>
<dbReference type="AlphaFoldDB" id="A0A423KNE5"/>
<protein>
    <submittedName>
        <fullName evidence="1">Uncharacterized protein</fullName>
    </submittedName>
</protein>
<proteinExistence type="predicted"/>
<dbReference type="OrthoDB" id="5366218at2"/>
<accession>A0A423KNE5</accession>
<comment type="caution">
    <text evidence="1">The sequence shown here is derived from an EMBL/GenBank/DDBJ whole genome shotgun (WGS) entry which is preliminary data.</text>
</comment>
<reference evidence="1 2" key="1">
    <citation type="submission" date="2016-10" db="EMBL/GenBank/DDBJ databases">
        <title>Comparative genome analysis of multiple Pseudomonas spp. focuses on biocontrol and plant growth promoting traits.</title>
        <authorList>
            <person name="Tao X.-Y."/>
            <person name="Taylor C.G."/>
        </authorList>
    </citation>
    <scope>NUCLEOTIDE SEQUENCE [LARGE SCALE GENOMIC DNA]</scope>
    <source>
        <strain evidence="1 2">39A2</strain>
    </source>
</reference>
<evidence type="ECO:0000313" key="2">
    <source>
        <dbReference type="Proteomes" id="UP000283627"/>
    </source>
</evidence>
<organism evidence="1 2">
    <name type="scientific">Pseudomonas frederiksbergensis</name>
    <dbReference type="NCBI Taxonomy" id="104087"/>
    <lineage>
        <taxon>Bacteria</taxon>
        <taxon>Pseudomonadati</taxon>
        <taxon>Pseudomonadota</taxon>
        <taxon>Gammaproteobacteria</taxon>
        <taxon>Pseudomonadales</taxon>
        <taxon>Pseudomonadaceae</taxon>
        <taxon>Pseudomonas</taxon>
    </lineage>
</organism>
<gene>
    <name evidence="1" type="ORF">BK665_08140</name>
</gene>
<dbReference type="EMBL" id="MOBP01000005">
    <property type="protein sequence ID" value="RON55924.1"/>
    <property type="molecule type" value="Genomic_DNA"/>
</dbReference>
<evidence type="ECO:0000313" key="1">
    <source>
        <dbReference type="EMBL" id="RON55924.1"/>
    </source>
</evidence>
<dbReference type="RefSeq" id="WP_123404618.1">
    <property type="nucleotide sequence ID" value="NZ_MOBP01000005.1"/>
</dbReference>